<evidence type="ECO:0000256" key="2">
    <source>
        <dbReference type="ARBA" id="ARBA00023002"/>
    </source>
</evidence>
<dbReference type="HAMAP" id="MF_01401">
    <property type="entry name" value="MsrA"/>
    <property type="match status" value="1"/>
</dbReference>
<gene>
    <name evidence="4" type="ORF">CARN1_1832</name>
</gene>
<name>E6PE44_9ZZZZ</name>
<dbReference type="Pfam" id="PF01625">
    <property type="entry name" value="PMSR"/>
    <property type="match status" value="1"/>
</dbReference>
<keyword evidence="2 4" id="KW-0560">Oxidoreductase</keyword>
<evidence type="ECO:0000313" key="4">
    <source>
        <dbReference type="EMBL" id="CBH74729.1"/>
    </source>
</evidence>
<evidence type="ECO:0000256" key="1">
    <source>
        <dbReference type="ARBA" id="ARBA00012502"/>
    </source>
</evidence>
<sequence>MHAFERTRNVAVALLLLLASLGASPQRGTPPPAPTERIVLAGGCFWGMQAVFQRLVGVSRTVVGYAGGSARTAHYEIVSTGQTRQAESVEIWFDPHVISLRQLFAVYFTVAHNPTELNYQGPDVGHQYRSEIFYTTAHQRAVAEATIAALTKAHRFDAPIVTLVAPLRAFYRAEAYHQNFERKHPNDPYIVEVDLPKLRALRRAFPNLVAHAHR</sequence>
<dbReference type="NCBIfam" id="TIGR00401">
    <property type="entry name" value="msrA"/>
    <property type="match status" value="1"/>
</dbReference>
<organism evidence="4">
    <name type="scientific">mine drainage metagenome</name>
    <dbReference type="NCBI Taxonomy" id="410659"/>
    <lineage>
        <taxon>unclassified sequences</taxon>
        <taxon>metagenomes</taxon>
        <taxon>ecological metagenomes</taxon>
    </lineage>
</organism>
<proteinExistence type="inferred from homology"/>
<feature type="domain" description="Peptide methionine sulphoxide reductase MsrA" evidence="3">
    <location>
        <begin position="38"/>
        <end position="189"/>
    </location>
</feature>
<dbReference type="EMBL" id="CABL01000002">
    <property type="protein sequence ID" value="CBH74729.1"/>
    <property type="molecule type" value="Genomic_DNA"/>
</dbReference>
<comment type="caution">
    <text evidence="4">The sequence shown here is derived from an EMBL/GenBank/DDBJ whole genome shotgun (WGS) entry which is preliminary data.</text>
</comment>
<dbReference type="Gene3D" id="3.30.1060.10">
    <property type="entry name" value="Peptide methionine sulphoxide reductase MsrA"/>
    <property type="match status" value="1"/>
</dbReference>
<dbReference type="PANTHER" id="PTHR43774:SF1">
    <property type="entry name" value="PEPTIDE METHIONINE SULFOXIDE REDUCTASE MSRA 2"/>
    <property type="match status" value="1"/>
</dbReference>
<dbReference type="InterPro" id="IPR002569">
    <property type="entry name" value="Met_Sox_Rdtase_MsrA_dom"/>
</dbReference>
<accession>E6PE44</accession>
<reference evidence="4" key="1">
    <citation type="submission" date="2009-10" db="EMBL/GenBank/DDBJ databases">
        <title>Diversity of trophic interactions inside an arsenic-rich microbial ecosystem.</title>
        <authorList>
            <person name="Bertin P.N."/>
            <person name="Heinrich-Salmeron A."/>
            <person name="Pelletier E."/>
            <person name="Goulhen-Chollet F."/>
            <person name="Arsene-Ploetze F."/>
            <person name="Gallien S."/>
            <person name="Calteau A."/>
            <person name="Vallenet D."/>
            <person name="Casiot C."/>
            <person name="Chane-Woon-Ming B."/>
            <person name="Giloteaux L."/>
            <person name="Barakat M."/>
            <person name="Bonnefoy V."/>
            <person name="Bruneel O."/>
            <person name="Chandler M."/>
            <person name="Cleiss J."/>
            <person name="Duran R."/>
            <person name="Elbaz-Poulichet F."/>
            <person name="Fonknechten N."/>
            <person name="Lauga B."/>
            <person name="Mornico D."/>
            <person name="Ortet P."/>
            <person name="Schaeffer C."/>
            <person name="Siguier P."/>
            <person name="Alexander Thil Smith A."/>
            <person name="Van Dorsselaer A."/>
            <person name="Weissenbach J."/>
            <person name="Medigue C."/>
            <person name="Le Paslier D."/>
        </authorList>
    </citation>
    <scope>NUCLEOTIDE SEQUENCE</scope>
</reference>
<evidence type="ECO:0000259" key="3">
    <source>
        <dbReference type="Pfam" id="PF01625"/>
    </source>
</evidence>
<dbReference type="EC" id="1.8.4.11" evidence="1"/>
<dbReference type="AlphaFoldDB" id="E6PE44"/>
<dbReference type="GO" id="GO:0008113">
    <property type="term" value="F:peptide-methionine (S)-S-oxide reductase activity"/>
    <property type="evidence" value="ECO:0007669"/>
    <property type="project" value="UniProtKB-EC"/>
</dbReference>
<dbReference type="InterPro" id="IPR036509">
    <property type="entry name" value="Met_Sox_Rdtase_MsrA_sf"/>
</dbReference>
<protein>
    <recommendedName>
        <fullName evidence="1">peptide-methionine (S)-S-oxide reductase</fullName>
        <ecNumber evidence="1">1.8.4.11</ecNumber>
    </recommendedName>
</protein>
<dbReference type="PANTHER" id="PTHR43774">
    <property type="entry name" value="PEPTIDE METHIONINE SULFOXIDE REDUCTASE"/>
    <property type="match status" value="1"/>
</dbReference>
<dbReference type="SUPFAM" id="SSF55068">
    <property type="entry name" value="Peptide methionine sulfoxide reductase"/>
    <property type="match status" value="1"/>
</dbReference>